<evidence type="ECO:0000256" key="4">
    <source>
        <dbReference type="RuleBase" id="RU003651"/>
    </source>
</evidence>
<dbReference type="InterPro" id="IPR050304">
    <property type="entry name" value="MT-severing_AAA_ATPase"/>
</dbReference>
<dbReference type="InterPro" id="IPR027417">
    <property type="entry name" value="P-loop_NTPase"/>
</dbReference>
<dbReference type="AlphaFoldDB" id="A0A6G1SJS9"/>
<keyword evidence="3 4" id="KW-0067">ATP-binding</keyword>
<dbReference type="FunFam" id="1.10.8.60:FF:000022">
    <property type="entry name" value="Fidgetin like 1"/>
    <property type="match status" value="1"/>
</dbReference>
<dbReference type="InterPro" id="IPR003593">
    <property type="entry name" value="AAA+_ATPase"/>
</dbReference>
<dbReference type="Pfam" id="PF00004">
    <property type="entry name" value="AAA"/>
    <property type="match status" value="1"/>
</dbReference>
<dbReference type="InterPro" id="IPR041569">
    <property type="entry name" value="AAA_lid_3"/>
</dbReference>
<dbReference type="SUPFAM" id="SSF52540">
    <property type="entry name" value="P-loop containing nucleoside triphosphate hydrolases"/>
    <property type="match status" value="1"/>
</dbReference>
<name>A0A6G1SJS9_9ACAR</name>
<dbReference type="Pfam" id="PF09336">
    <property type="entry name" value="Vps4_C"/>
    <property type="match status" value="1"/>
</dbReference>
<evidence type="ECO:0000256" key="2">
    <source>
        <dbReference type="ARBA" id="ARBA00022741"/>
    </source>
</evidence>
<feature type="region of interest" description="Disordered" evidence="5">
    <location>
        <begin position="114"/>
        <end position="146"/>
    </location>
</feature>
<dbReference type="SMART" id="SM00382">
    <property type="entry name" value="AAA"/>
    <property type="match status" value="1"/>
</dbReference>
<feature type="domain" description="AAA+ ATPase" evidence="6">
    <location>
        <begin position="212"/>
        <end position="348"/>
    </location>
</feature>
<keyword evidence="2 4" id="KW-0547">Nucleotide-binding</keyword>
<protein>
    <submittedName>
        <fullName evidence="7">Fidgetin-like protein 1</fullName>
    </submittedName>
</protein>
<dbReference type="GO" id="GO:0008568">
    <property type="term" value="F:microtubule severing ATPase activity"/>
    <property type="evidence" value="ECO:0007669"/>
    <property type="project" value="UniProtKB-ARBA"/>
</dbReference>
<dbReference type="InterPro" id="IPR003959">
    <property type="entry name" value="ATPase_AAA_core"/>
</dbReference>
<accession>A0A6G1SJS9</accession>
<comment type="similarity">
    <text evidence="1 4">Belongs to the AAA ATPase family.</text>
</comment>
<dbReference type="PANTHER" id="PTHR23074">
    <property type="entry name" value="AAA DOMAIN-CONTAINING"/>
    <property type="match status" value="1"/>
</dbReference>
<dbReference type="PROSITE" id="PS00674">
    <property type="entry name" value="AAA"/>
    <property type="match status" value="1"/>
</dbReference>
<evidence type="ECO:0000313" key="7">
    <source>
        <dbReference type="EMBL" id="MDE50796.1"/>
    </source>
</evidence>
<proteinExistence type="inferred from homology"/>
<dbReference type="GO" id="GO:0051013">
    <property type="term" value="P:microtubule severing"/>
    <property type="evidence" value="ECO:0007669"/>
    <property type="project" value="UniProtKB-ARBA"/>
</dbReference>
<dbReference type="GO" id="GO:0005524">
    <property type="term" value="F:ATP binding"/>
    <property type="evidence" value="ECO:0007669"/>
    <property type="project" value="UniProtKB-KW"/>
</dbReference>
<dbReference type="GO" id="GO:0016887">
    <property type="term" value="F:ATP hydrolysis activity"/>
    <property type="evidence" value="ECO:0007669"/>
    <property type="project" value="InterPro"/>
</dbReference>
<feature type="compositionally biased region" description="Basic and acidic residues" evidence="5">
    <location>
        <begin position="118"/>
        <end position="133"/>
    </location>
</feature>
<dbReference type="FunFam" id="3.40.50.300:FF:000093">
    <property type="entry name" value="Fidgetin-like 1"/>
    <property type="match status" value="1"/>
</dbReference>
<dbReference type="InterPro" id="IPR015415">
    <property type="entry name" value="Spast_Vps4_C"/>
</dbReference>
<dbReference type="InterPro" id="IPR003960">
    <property type="entry name" value="ATPase_AAA_CS"/>
</dbReference>
<dbReference type="GO" id="GO:0005813">
    <property type="term" value="C:centrosome"/>
    <property type="evidence" value="ECO:0007669"/>
    <property type="project" value="UniProtKB-ARBA"/>
</dbReference>
<organism evidence="7">
    <name type="scientific">Aceria tosichella</name>
    <name type="common">wheat curl mite</name>
    <dbReference type="NCBI Taxonomy" id="561515"/>
    <lineage>
        <taxon>Eukaryota</taxon>
        <taxon>Metazoa</taxon>
        <taxon>Ecdysozoa</taxon>
        <taxon>Arthropoda</taxon>
        <taxon>Chelicerata</taxon>
        <taxon>Arachnida</taxon>
        <taxon>Acari</taxon>
        <taxon>Acariformes</taxon>
        <taxon>Trombidiformes</taxon>
        <taxon>Prostigmata</taxon>
        <taxon>Eupodina</taxon>
        <taxon>Eriophyoidea</taxon>
        <taxon>Eriophyidae</taxon>
        <taxon>Eriophyinae</taxon>
        <taxon>Aceriini</taxon>
        <taxon>Aceria</taxon>
    </lineage>
</organism>
<dbReference type="EMBL" id="GGYP01006025">
    <property type="protein sequence ID" value="MDE50796.1"/>
    <property type="molecule type" value="Transcribed_RNA"/>
</dbReference>
<evidence type="ECO:0000256" key="5">
    <source>
        <dbReference type="SAM" id="MobiDB-lite"/>
    </source>
</evidence>
<dbReference type="PANTHER" id="PTHR23074:SF17">
    <property type="entry name" value="FIDGETIN-LIKE PROTEIN 1"/>
    <property type="match status" value="1"/>
</dbReference>
<evidence type="ECO:0000256" key="1">
    <source>
        <dbReference type="ARBA" id="ARBA00006914"/>
    </source>
</evidence>
<dbReference type="Gene3D" id="1.10.8.60">
    <property type="match status" value="1"/>
</dbReference>
<sequence>MEPYPYSCDTIRQDTLGMLKFLEPGYDNIMARENYFERVDDVSRTNCYCDLIKNETRKYKKLFNPKWWRPINAQTNVQSLIEDWGYDWPKKSKIEAIFRSIDEEFQQKGLEPCVRRPLNREPPPKKEAPKRVEEQEEATSELSTQESMVLNDPRLKNIDRKIAERILNEIVSQKTAVTWDDIAGLDNVKQAINEIVVYPMLNPSLFQGLLAPAKGLLLFGPPGTGKTLIGKCIACESGATFFAISASSLTSKWIGEGEKMVRALFAVARCMQPSVVFIDEIDSLLTQRVDGEHDSSRRMKTEFLVQFDGVSTAADDRLLIVGATNRPQELDEAARRRFTKRIYIPLPNEAARRQIIENLMKKQKNNLTDECLDYVARRAEGFSGADMSGLCKEAAMIVVRSVLRSGVKKAQELSQNDLPPISKNDFEIALKAVKASVSGSDMSTYEIWDKKYGAARDMSDLSSQS</sequence>
<gene>
    <name evidence="7" type="primary">Fignl1</name>
    <name evidence="7" type="ORF">g.3961</name>
</gene>
<dbReference type="Pfam" id="PF17862">
    <property type="entry name" value="AAA_lid_3"/>
    <property type="match status" value="1"/>
</dbReference>
<dbReference type="GO" id="GO:0031114">
    <property type="term" value="P:regulation of microtubule depolymerization"/>
    <property type="evidence" value="ECO:0007669"/>
    <property type="project" value="UniProtKB-ARBA"/>
</dbReference>
<evidence type="ECO:0000256" key="3">
    <source>
        <dbReference type="ARBA" id="ARBA00022840"/>
    </source>
</evidence>
<evidence type="ECO:0000259" key="6">
    <source>
        <dbReference type="SMART" id="SM00382"/>
    </source>
</evidence>
<dbReference type="GO" id="GO:0000070">
    <property type="term" value="P:mitotic sister chromatid segregation"/>
    <property type="evidence" value="ECO:0007669"/>
    <property type="project" value="UniProtKB-ARBA"/>
</dbReference>
<reference evidence="7" key="1">
    <citation type="submission" date="2018-10" db="EMBL/GenBank/DDBJ databases">
        <title>Transcriptome assembly of Aceria tosichella (Wheat curl mite) Type 2.</title>
        <authorList>
            <person name="Scully E.D."/>
            <person name="Geib S.M."/>
            <person name="Palmer N.A."/>
            <person name="Gupta A.K."/>
            <person name="Sarath G."/>
            <person name="Tatineni S."/>
        </authorList>
    </citation>
    <scope>NUCLEOTIDE SEQUENCE</scope>
    <source>
        <strain evidence="7">LincolnNE</strain>
    </source>
</reference>
<dbReference type="Gene3D" id="3.40.50.300">
    <property type="entry name" value="P-loop containing nucleotide triphosphate hydrolases"/>
    <property type="match status" value="1"/>
</dbReference>